<dbReference type="STRING" id="1817832.A3J48_03425"/>
<evidence type="ECO:0000313" key="1">
    <source>
        <dbReference type="EMBL" id="OGE84836.1"/>
    </source>
</evidence>
<sequence length="203" mass="23342">MGFIKKAMQSIYKWRLPGHTNSELAQADVIVALSFGGRVNGPGKSNVALARLTEDLSRRYNLPVIAQWEIAHSSLDLQDKLLHIVRKARNKQLGRLTKIIHTLTTKRVDEKDLGNYLDSYEVLMQAAEICLKQGLKKAIIVAHHDHLWRTSKIAEAVGFEPLHPFAQVTIYDEESVQKYTRSRWRFMMREIPNRLYHLICGLI</sequence>
<dbReference type="EMBL" id="MFES01000033">
    <property type="protein sequence ID" value="OGE84836.1"/>
    <property type="molecule type" value="Genomic_DNA"/>
</dbReference>
<proteinExistence type="predicted"/>
<comment type="caution">
    <text evidence="1">The sequence shown here is derived from an EMBL/GenBank/DDBJ whole genome shotgun (WGS) entry which is preliminary data.</text>
</comment>
<protein>
    <recommendedName>
        <fullName evidence="3">DUF218 domain-containing protein</fullName>
    </recommendedName>
</protein>
<evidence type="ECO:0008006" key="3">
    <source>
        <dbReference type="Google" id="ProtNLM"/>
    </source>
</evidence>
<name>A0A1F5P4N4_9BACT</name>
<organism evidence="1 2">
    <name type="scientific">Candidatus Doudnabacteria bacterium RIFCSPHIGHO2_02_FULL_46_11</name>
    <dbReference type="NCBI Taxonomy" id="1817832"/>
    <lineage>
        <taxon>Bacteria</taxon>
        <taxon>Candidatus Doudnaibacteriota</taxon>
    </lineage>
</organism>
<dbReference type="Proteomes" id="UP000176786">
    <property type="component" value="Unassembled WGS sequence"/>
</dbReference>
<evidence type="ECO:0000313" key="2">
    <source>
        <dbReference type="Proteomes" id="UP000176786"/>
    </source>
</evidence>
<accession>A0A1F5P4N4</accession>
<gene>
    <name evidence="1" type="ORF">A3J48_03425</name>
</gene>
<reference evidence="1 2" key="1">
    <citation type="journal article" date="2016" name="Nat. Commun.">
        <title>Thousands of microbial genomes shed light on interconnected biogeochemical processes in an aquifer system.</title>
        <authorList>
            <person name="Anantharaman K."/>
            <person name="Brown C.T."/>
            <person name="Hug L.A."/>
            <person name="Sharon I."/>
            <person name="Castelle C.J."/>
            <person name="Probst A.J."/>
            <person name="Thomas B.C."/>
            <person name="Singh A."/>
            <person name="Wilkins M.J."/>
            <person name="Karaoz U."/>
            <person name="Brodie E.L."/>
            <person name="Williams K.H."/>
            <person name="Hubbard S.S."/>
            <person name="Banfield J.F."/>
        </authorList>
    </citation>
    <scope>NUCLEOTIDE SEQUENCE [LARGE SCALE GENOMIC DNA]</scope>
</reference>
<dbReference type="AlphaFoldDB" id="A0A1F5P4N4"/>